<proteinExistence type="predicted"/>
<dbReference type="Pfam" id="PF00078">
    <property type="entry name" value="RVT_1"/>
    <property type="match status" value="1"/>
</dbReference>
<dbReference type="Proteomes" id="UP000499080">
    <property type="component" value="Unassembled WGS sequence"/>
</dbReference>
<evidence type="ECO:0000313" key="2">
    <source>
        <dbReference type="EMBL" id="GBM32481.1"/>
    </source>
</evidence>
<evidence type="ECO:0000259" key="1">
    <source>
        <dbReference type="Pfam" id="PF00078"/>
    </source>
</evidence>
<accession>A0A4Y2EUE7</accession>
<sequence>MFELETALSQAHDTSPDRDGIKFNMLRHLNTTSLSRLLFLFIIISTEQKYLSQWHKSIVNPILKPGKDSSNPLNYRPIALTSYLSESVPQRSVLSVTLFIVHLSQILHLLPLSVLGNLYIDDLQISCQGSNTNLIERQLQNEVNKLVAWCNNNGHTISPEKSRCVHFCRKRNLHLDPAIHIQNIAIPVVDDIWFLGVIFDHKFTFLPHILHFRKRCERSLNILKVLSKTSWGNDRTSLLPI</sequence>
<dbReference type="InterPro" id="IPR000477">
    <property type="entry name" value="RT_dom"/>
</dbReference>
<dbReference type="InterPro" id="IPR052560">
    <property type="entry name" value="RdDP_mobile_element"/>
</dbReference>
<protein>
    <recommendedName>
        <fullName evidence="1">Reverse transcriptase domain-containing protein</fullName>
    </recommendedName>
</protein>
<dbReference type="EMBL" id="BGPR01000709">
    <property type="protein sequence ID" value="GBM32481.1"/>
    <property type="molecule type" value="Genomic_DNA"/>
</dbReference>
<evidence type="ECO:0000313" key="3">
    <source>
        <dbReference type="Proteomes" id="UP000499080"/>
    </source>
</evidence>
<feature type="domain" description="Reverse transcriptase" evidence="1">
    <location>
        <begin position="81"/>
        <end position="198"/>
    </location>
</feature>
<keyword evidence="3" id="KW-1185">Reference proteome</keyword>
<dbReference type="PANTHER" id="PTHR36688:SF1">
    <property type="entry name" value="ENDONUCLEASE_EXONUCLEASE_PHOSPHATASE DOMAIN-CONTAINING PROTEIN"/>
    <property type="match status" value="1"/>
</dbReference>
<name>A0A4Y2EUE7_ARAVE</name>
<gene>
    <name evidence="2" type="ORF">AVEN_156581_1</name>
</gene>
<dbReference type="OrthoDB" id="10037236at2759"/>
<organism evidence="2 3">
    <name type="scientific">Araneus ventricosus</name>
    <name type="common">Orbweaver spider</name>
    <name type="synonym">Epeira ventricosa</name>
    <dbReference type="NCBI Taxonomy" id="182803"/>
    <lineage>
        <taxon>Eukaryota</taxon>
        <taxon>Metazoa</taxon>
        <taxon>Ecdysozoa</taxon>
        <taxon>Arthropoda</taxon>
        <taxon>Chelicerata</taxon>
        <taxon>Arachnida</taxon>
        <taxon>Araneae</taxon>
        <taxon>Araneomorphae</taxon>
        <taxon>Entelegynae</taxon>
        <taxon>Araneoidea</taxon>
        <taxon>Araneidae</taxon>
        <taxon>Araneus</taxon>
    </lineage>
</organism>
<reference evidence="2 3" key="1">
    <citation type="journal article" date="2019" name="Sci. Rep.">
        <title>Orb-weaving spider Araneus ventricosus genome elucidates the spidroin gene catalogue.</title>
        <authorList>
            <person name="Kono N."/>
            <person name="Nakamura H."/>
            <person name="Ohtoshi R."/>
            <person name="Moran D.A.P."/>
            <person name="Shinohara A."/>
            <person name="Yoshida Y."/>
            <person name="Fujiwara M."/>
            <person name="Mori M."/>
            <person name="Tomita M."/>
            <person name="Arakawa K."/>
        </authorList>
    </citation>
    <scope>NUCLEOTIDE SEQUENCE [LARGE SCALE GENOMIC DNA]</scope>
</reference>
<dbReference type="PANTHER" id="PTHR36688">
    <property type="entry name" value="ENDO/EXONUCLEASE/PHOSPHATASE DOMAIN-CONTAINING PROTEIN"/>
    <property type="match status" value="1"/>
</dbReference>
<comment type="caution">
    <text evidence="2">The sequence shown here is derived from an EMBL/GenBank/DDBJ whole genome shotgun (WGS) entry which is preliminary data.</text>
</comment>
<dbReference type="AlphaFoldDB" id="A0A4Y2EUE7"/>